<dbReference type="EMBL" id="JBHTBN010000004">
    <property type="protein sequence ID" value="MFC7357758.1"/>
    <property type="molecule type" value="Genomic_DNA"/>
</dbReference>
<keyword evidence="3" id="KW-1185">Reference proteome</keyword>
<dbReference type="PROSITE" id="PS51059">
    <property type="entry name" value="PARP_CATALYTIC"/>
    <property type="match status" value="1"/>
</dbReference>
<dbReference type="Gene3D" id="3.40.630.30">
    <property type="match status" value="1"/>
</dbReference>
<protein>
    <submittedName>
        <fullName evidence="2">GNAT family N-acetyltransferase</fullName>
        <ecNumber evidence="2">2.3.-.-</ecNumber>
    </submittedName>
</protein>
<dbReference type="InterPro" id="IPR012317">
    <property type="entry name" value="Poly(ADP-ribose)pol_cat_dom"/>
</dbReference>
<evidence type="ECO:0000313" key="2">
    <source>
        <dbReference type="EMBL" id="MFC7357758.1"/>
    </source>
</evidence>
<reference evidence="3" key="1">
    <citation type="journal article" date="2019" name="Int. J. Syst. Evol. Microbiol.">
        <title>The Global Catalogue of Microorganisms (GCM) 10K type strain sequencing project: providing services to taxonomists for standard genome sequencing and annotation.</title>
        <authorList>
            <consortium name="The Broad Institute Genomics Platform"/>
            <consortium name="The Broad Institute Genome Sequencing Center for Infectious Disease"/>
            <person name="Wu L."/>
            <person name="Ma J."/>
        </authorList>
    </citation>
    <scope>NUCLEOTIDE SEQUENCE [LARGE SCALE GENOMIC DNA]</scope>
    <source>
        <strain evidence="3">CGMCC 1.16306</strain>
    </source>
</reference>
<gene>
    <name evidence="2" type="ORF">ACFQO1_08670</name>
</gene>
<dbReference type="PANTHER" id="PTHR43610:SF1">
    <property type="entry name" value="N-ACETYLTRANSFERASE DOMAIN-CONTAINING PROTEIN"/>
    <property type="match status" value="1"/>
</dbReference>
<dbReference type="EC" id="2.3.-.-" evidence="2"/>
<dbReference type="Pfam" id="PF13302">
    <property type="entry name" value="Acetyltransf_3"/>
    <property type="match status" value="1"/>
</dbReference>
<sequence>MTYFPFSETIILENERVLLRPLTEADFKHLKTFSLTEPELWTYSLLPANGLENLKSYIEIALQKKAVNDSYPFIIFDKKNEQYTGSTRFYDIQQHHETTQLGYTWFGKKFQRTGLNRHCKYLMLQYAFDTLHFQRIEFRADATNAKSITAMKAIGCKEEGILRSNCVSPSGRRDSIVLSILKAEWEASVKNNLQQLLMP</sequence>
<evidence type="ECO:0000259" key="1">
    <source>
        <dbReference type="PROSITE" id="PS51059"/>
    </source>
</evidence>
<keyword evidence="2" id="KW-0012">Acyltransferase</keyword>
<dbReference type="InterPro" id="IPR000182">
    <property type="entry name" value="GNAT_dom"/>
</dbReference>
<comment type="caution">
    <text evidence="2">The sequence shown here is derived from an EMBL/GenBank/DDBJ whole genome shotgun (WGS) entry which is preliminary data.</text>
</comment>
<accession>A0ABW2MV62</accession>
<feature type="domain" description="PARP catalytic" evidence="1">
    <location>
        <begin position="1"/>
        <end position="34"/>
    </location>
</feature>
<keyword evidence="2" id="KW-0808">Transferase</keyword>
<proteinExistence type="predicted"/>
<organism evidence="2 3">
    <name type="scientific">Jejudonia soesokkakensis</name>
    <dbReference type="NCBI Taxonomy" id="1323432"/>
    <lineage>
        <taxon>Bacteria</taxon>
        <taxon>Pseudomonadati</taxon>
        <taxon>Bacteroidota</taxon>
        <taxon>Flavobacteriia</taxon>
        <taxon>Flavobacteriales</taxon>
        <taxon>Flavobacteriaceae</taxon>
        <taxon>Jejudonia</taxon>
    </lineage>
</organism>
<dbReference type="RefSeq" id="WP_380217612.1">
    <property type="nucleotide sequence ID" value="NZ_JBHTBN010000004.1"/>
</dbReference>
<evidence type="ECO:0000313" key="3">
    <source>
        <dbReference type="Proteomes" id="UP001596415"/>
    </source>
</evidence>
<dbReference type="SUPFAM" id="SSF55729">
    <property type="entry name" value="Acyl-CoA N-acyltransferases (Nat)"/>
    <property type="match status" value="1"/>
</dbReference>
<dbReference type="GO" id="GO:0016746">
    <property type="term" value="F:acyltransferase activity"/>
    <property type="evidence" value="ECO:0007669"/>
    <property type="project" value="UniProtKB-KW"/>
</dbReference>
<name>A0ABW2MV62_9FLAO</name>
<dbReference type="Proteomes" id="UP001596415">
    <property type="component" value="Unassembled WGS sequence"/>
</dbReference>
<dbReference type="PANTHER" id="PTHR43610">
    <property type="entry name" value="BLL6696 PROTEIN"/>
    <property type="match status" value="1"/>
</dbReference>
<dbReference type="InterPro" id="IPR016181">
    <property type="entry name" value="Acyl_CoA_acyltransferase"/>
</dbReference>